<dbReference type="EMBL" id="CP002400">
    <property type="protein sequence ID" value="ADU26737.1"/>
    <property type="molecule type" value="Genomic_DNA"/>
</dbReference>
<dbReference type="STRING" id="663278.Ethha_1186"/>
<dbReference type="Proteomes" id="UP000001551">
    <property type="component" value="Chromosome"/>
</dbReference>
<accession>E6U531</accession>
<dbReference type="AlphaFoldDB" id="E6U531"/>
<dbReference type="InterPro" id="IPR022476">
    <property type="entry name" value="Spore_YabP/YqfC"/>
</dbReference>
<dbReference type="KEGG" id="eha:Ethha_1186"/>
<protein>
    <recommendedName>
        <fullName evidence="3">Sporulation protein YqfC</fullName>
    </recommendedName>
</protein>
<organism evidence="1 2">
    <name type="scientific">Ethanoligenens harbinense (strain DSM 18485 / JCM 12961 / CGMCC 1.5033 / YUAN-3)</name>
    <dbReference type="NCBI Taxonomy" id="663278"/>
    <lineage>
        <taxon>Bacteria</taxon>
        <taxon>Bacillati</taxon>
        <taxon>Bacillota</taxon>
        <taxon>Clostridia</taxon>
        <taxon>Eubacteriales</taxon>
        <taxon>Oscillospiraceae</taxon>
        <taxon>Ethanoligenens</taxon>
    </lineage>
</organism>
<gene>
    <name evidence="1" type="ordered locus">Ethha_1186</name>
</gene>
<dbReference type="Pfam" id="PF07873">
    <property type="entry name" value="YabP"/>
    <property type="match status" value="1"/>
</dbReference>
<evidence type="ECO:0000313" key="2">
    <source>
        <dbReference type="Proteomes" id="UP000001551"/>
    </source>
</evidence>
<name>E6U531_ETHHY</name>
<dbReference type="HOGENOM" id="CLU_161222_1_0_9"/>
<sequence>MARKHPKTRHAKLRRLPAAVLEKTAQALEIPPDFTGGMLHVELSGNREAVVEGNCSILEYDDTIIRLHAGKYTLRFTGRGLSMRNLRKNYAIIEGYILSVEYL</sequence>
<keyword evidence="2" id="KW-1185">Reference proteome</keyword>
<evidence type="ECO:0000313" key="1">
    <source>
        <dbReference type="EMBL" id="ADU26737.1"/>
    </source>
</evidence>
<evidence type="ECO:0008006" key="3">
    <source>
        <dbReference type="Google" id="ProtNLM"/>
    </source>
</evidence>
<proteinExistence type="predicted"/>
<dbReference type="RefSeq" id="WP_013485098.1">
    <property type="nucleotide sequence ID" value="NC_014828.1"/>
</dbReference>
<reference evidence="1 2" key="1">
    <citation type="submission" date="2010-12" db="EMBL/GenBank/DDBJ databases">
        <title>Complete sequence of Ethanoligenens harbinense YUAN-3.</title>
        <authorList>
            <person name="Lucas S."/>
            <person name="Copeland A."/>
            <person name="Lapidus A."/>
            <person name="Cheng J.-F."/>
            <person name="Bruce D."/>
            <person name="Goodwin L."/>
            <person name="Pitluck S."/>
            <person name="Chertkov O."/>
            <person name="Misra M."/>
            <person name="Detter J.C."/>
            <person name="Han C."/>
            <person name="Tapia R."/>
            <person name="Land M."/>
            <person name="Hauser L."/>
            <person name="Jeffries C."/>
            <person name="Kyrpides N."/>
            <person name="Ivanova N."/>
            <person name="Mikhailova N."/>
            <person name="Wang A."/>
            <person name="Mouttaki H."/>
            <person name="He Z."/>
            <person name="Zhou J."/>
            <person name="Hemme C.L."/>
            <person name="Woyke T."/>
        </authorList>
    </citation>
    <scope>NUCLEOTIDE SEQUENCE [LARGE SCALE GENOMIC DNA]</scope>
    <source>
        <strain evidence="2">DSM 18485 / JCM 12961 / CGMCC 1.5033 / YUAN-3</strain>
    </source>
</reference>
<dbReference type="eggNOG" id="ENOG503339T">
    <property type="taxonomic scope" value="Bacteria"/>
</dbReference>